<keyword evidence="6" id="KW-1185">Reference proteome</keyword>
<accession>A0AAN6SSZ6</accession>
<feature type="compositionally biased region" description="Low complexity" evidence="2">
    <location>
        <begin position="246"/>
        <end position="296"/>
    </location>
</feature>
<dbReference type="InterPro" id="IPR002889">
    <property type="entry name" value="WSC_carb-bd"/>
</dbReference>
<dbReference type="PROSITE" id="PS51212">
    <property type="entry name" value="WSC"/>
    <property type="match status" value="2"/>
</dbReference>
<keyword evidence="1" id="KW-0677">Repeat</keyword>
<gene>
    <name evidence="5" type="ORF">C8A01DRAFT_15272</name>
</gene>
<dbReference type="Pfam" id="PF01822">
    <property type="entry name" value="WSC"/>
    <property type="match status" value="2"/>
</dbReference>
<evidence type="ECO:0000256" key="3">
    <source>
        <dbReference type="SAM" id="SignalP"/>
    </source>
</evidence>
<dbReference type="SMART" id="SM00321">
    <property type="entry name" value="WSC"/>
    <property type="match status" value="2"/>
</dbReference>
<feature type="signal peptide" evidence="3">
    <location>
        <begin position="1"/>
        <end position="21"/>
    </location>
</feature>
<evidence type="ECO:0000313" key="5">
    <source>
        <dbReference type="EMBL" id="KAK4040928.1"/>
    </source>
</evidence>
<organism evidence="5 6">
    <name type="scientific">Parachaetomium inaequale</name>
    <dbReference type="NCBI Taxonomy" id="2588326"/>
    <lineage>
        <taxon>Eukaryota</taxon>
        <taxon>Fungi</taxon>
        <taxon>Dikarya</taxon>
        <taxon>Ascomycota</taxon>
        <taxon>Pezizomycotina</taxon>
        <taxon>Sordariomycetes</taxon>
        <taxon>Sordariomycetidae</taxon>
        <taxon>Sordariales</taxon>
        <taxon>Chaetomiaceae</taxon>
        <taxon>Parachaetomium</taxon>
    </lineage>
</organism>
<dbReference type="InterPro" id="IPR051589">
    <property type="entry name" value="Sialate-O-sulfotransferase"/>
</dbReference>
<name>A0AAN6SSZ6_9PEZI</name>
<evidence type="ECO:0000256" key="2">
    <source>
        <dbReference type="SAM" id="MobiDB-lite"/>
    </source>
</evidence>
<sequence>MAAFKMAAAMAAVALVAHVKATEVPLPPCLDPFQPFVYSGCFQETSSTQLLPFRSPQSSDDMTVEKCVAECKGNGYRYAGLVYYGVCYCGQTVNGPQVDESQCNLPCNGNGTETCGGNGIFSVYSDPTFPVEDVTIEDYDPLGCWTDDSSMGRALTYRQDKVDGATLTTEKCLQSCRDGGFPFAGTEFGGECYCGVVIGNDTYAAPASECDMPCNGNSGQTCGGRGRLNLFVAHELQSLEPCGYEPPVSSSTTLPPTSTATSTAPPETSTATSTAPPETSTITSTSTTPITSTTTTSSSACVSTTVVPPTCEYKCGKWCSSPLPDWDDVKSCKGAWSTCAVQVASCFKQAGWPEVLDCFDFGEWCADVSKYCDSNPRGGCRKGDFWGKKPPKGGANPPKTITVTTTCAPASTKPPTTSTTTAASSSTTKCPIPTPTNICIQPTNNHYGYGPGKPVGGIEMPVVTCNDLAEDWPHYPFKGYTDVESRKCRKYPRNQCTNACADACKEQYEDCVDVYAEGCKRKPSRGRDASYFEFHSSVEKRTWRWNDEWSGAVSKCKAQYSDCLKVNRGVTGAGKCPKFGGW</sequence>
<dbReference type="EMBL" id="MU854367">
    <property type="protein sequence ID" value="KAK4040928.1"/>
    <property type="molecule type" value="Genomic_DNA"/>
</dbReference>
<feature type="domain" description="WSC" evidence="4">
    <location>
        <begin position="35"/>
        <end position="127"/>
    </location>
</feature>
<protein>
    <submittedName>
        <fullName evidence="5">WSC domain-containing protein</fullName>
    </submittedName>
</protein>
<comment type="caution">
    <text evidence="5">The sequence shown here is derived from an EMBL/GenBank/DDBJ whole genome shotgun (WGS) entry which is preliminary data.</text>
</comment>
<dbReference type="PANTHER" id="PTHR45964:SF5">
    <property type="entry name" value="WSCD FAMILY MEMBER CG9164"/>
    <property type="match status" value="1"/>
</dbReference>
<dbReference type="PANTHER" id="PTHR45964">
    <property type="entry name" value="WSCD FAMILY MEMBER CG9164"/>
    <property type="match status" value="1"/>
</dbReference>
<evidence type="ECO:0000313" key="6">
    <source>
        <dbReference type="Proteomes" id="UP001303115"/>
    </source>
</evidence>
<evidence type="ECO:0000256" key="1">
    <source>
        <dbReference type="ARBA" id="ARBA00022737"/>
    </source>
</evidence>
<dbReference type="AlphaFoldDB" id="A0AAN6SSZ6"/>
<keyword evidence="3" id="KW-0732">Signal</keyword>
<feature type="chain" id="PRO_5042987974" evidence="3">
    <location>
        <begin position="22"/>
        <end position="582"/>
    </location>
</feature>
<evidence type="ECO:0000259" key="4">
    <source>
        <dbReference type="PROSITE" id="PS51212"/>
    </source>
</evidence>
<proteinExistence type="predicted"/>
<feature type="region of interest" description="Disordered" evidence="2">
    <location>
        <begin position="243"/>
        <end position="296"/>
    </location>
</feature>
<dbReference type="Proteomes" id="UP001303115">
    <property type="component" value="Unassembled WGS sequence"/>
</dbReference>
<reference evidence="6" key="1">
    <citation type="journal article" date="2023" name="Mol. Phylogenet. Evol.">
        <title>Genome-scale phylogeny and comparative genomics of the fungal order Sordariales.</title>
        <authorList>
            <person name="Hensen N."/>
            <person name="Bonometti L."/>
            <person name="Westerberg I."/>
            <person name="Brannstrom I.O."/>
            <person name="Guillou S."/>
            <person name="Cros-Aarteil S."/>
            <person name="Calhoun S."/>
            <person name="Haridas S."/>
            <person name="Kuo A."/>
            <person name="Mondo S."/>
            <person name="Pangilinan J."/>
            <person name="Riley R."/>
            <person name="LaButti K."/>
            <person name="Andreopoulos B."/>
            <person name="Lipzen A."/>
            <person name="Chen C."/>
            <person name="Yan M."/>
            <person name="Daum C."/>
            <person name="Ng V."/>
            <person name="Clum A."/>
            <person name="Steindorff A."/>
            <person name="Ohm R.A."/>
            <person name="Martin F."/>
            <person name="Silar P."/>
            <person name="Natvig D.O."/>
            <person name="Lalanne C."/>
            <person name="Gautier V."/>
            <person name="Ament-Velasquez S.L."/>
            <person name="Kruys A."/>
            <person name="Hutchinson M.I."/>
            <person name="Powell A.J."/>
            <person name="Barry K."/>
            <person name="Miller A.N."/>
            <person name="Grigoriev I.V."/>
            <person name="Debuchy R."/>
            <person name="Gladieux P."/>
            <person name="Hiltunen Thoren M."/>
            <person name="Johannesson H."/>
        </authorList>
    </citation>
    <scope>NUCLEOTIDE SEQUENCE [LARGE SCALE GENOMIC DNA]</scope>
    <source>
        <strain evidence="6">CBS 284.82</strain>
    </source>
</reference>
<feature type="domain" description="WSC" evidence="4">
    <location>
        <begin position="138"/>
        <end position="234"/>
    </location>
</feature>